<dbReference type="OrthoDB" id="10259024at2759"/>
<comment type="similarity">
    <text evidence="2">Belongs to the VPS54 family.</text>
</comment>
<reference evidence="9 10" key="1">
    <citation type="submission" date="2018-11" db="EMBL/GenBank/DDBJ databases">
        <title>Genome assembly of Steccherinum ochraceum LE-BIN_3174, the white-rot fungus of the Steccherinaceae family (The Residual Polyporoid clade, Polyporales, Basidiomycota).</title>
        <authorList>
            <person name="Fedorova T.V."/>
            <person name="Glazunova O.A."/>
            <person name="Landesman E.O."/>
            <person name="Moiseenko K.V."/>
            <person name="Psurtseva N.V."/>
            <person name="Savinova O.S."/>
            <person name="Shakhova N.V."/>
            <person name="Tyazhelova T.V."/>
            <person name="Vasina D.V."/>
        </authorList>
    </citation>
    <scope>NUCLEOTIDE SEQUENCE [LARGE SCALE GENOMIC DNA]</scope>
    <source>
        <strain evidence="9 10">LE-BIN_3174</strain>
    </source>
</reference>
<keyword evidence="5" id="KW-0333">Golgi apparatus</keyword>
<evidence type="ECO:0000313" key="10">
    <source>
        <dbReference type="Proteomes" id="UP000292702"/>
    </source>
</evidence>
<feature type="compositionally biased region" description="Low complexity" evidence="7">
    <location>
        <begin position="1044"/>
        <end position="1055"/>
    </location>
</feature>
<dbReference type="Pfam" id="PF07928">
    <property type="entry name" value="Vps54"/>
    <property type="match status" value="1"/>
</dbReference>
<dbReference type="GO" id="GO:0005829">
    <property type="term" value="C:cytosol"/>
    <property type="evidence" value="ECO:0007669"/>
    <property type="project" value="GOC"/>
</dbReference>
<dbReference type="GO" id="GO:0000938">
    <property type="term" value="C:GARP complex"/>
    <property type="evidence" value="ECO:0007669"/>
    <property type="project" value="InterPro"/>
</dbReference>
<dbReference type="GO" id="GO:0019905">
    <property type="term" value="F:syntaxin binding"/>
    <property type="evidence" value="ECO:0007669"/>
    <property type="project" value="TreeGrafter"/>
</dbReference>
<evidence type="ECO:0000256" key="4">
    <source>
        <dbReference type="ARBA" id="ARBA00022927"/>
    </source>
</evidence>
<feature type="region of interest" description="Disordered" evidence="7">
    <location>
        <begin position="1"/>
        <end position="47"/>
    </location>
</feature>
<feature type="compositionally biased region" description="Pro residues" evidence="7">
    <location>
        <begin position="1023"/>
        <end position="1043"/>
    </location>
</feature>
<name>A0A4R0R7Q2_9APHY</name>
<dbReference type="PANTHER" id="PTHR12965">
    <property type="entry name" value="VACUOLAR PROTEIN SORTING 54"/>
    <property type="match status" value="1"/>
</dbReference>
<accession>A0A4R0R7Q2</accession>
<keyword evidence="6" id="KW-0175">Coiled coil</keyword>
<keyword evidence="10" id="KW-1185">Reference proteome</keyword>
<keyword evidence="3" id="KW-0813">Transport</keyword>
<evidence type="ECO:0000313" key="9">
    <source>
        <dbReference type="EMBL" id="TCD63552.1"/>
    </source>
</evidence>
<dbReference type="Gene3D" id="6.10.250.860">
    <property type="match status" value="1"/>
</dbReference>
<feature type="region of interest" description="Disordered" evidence="7">
    <location>
        <begin position="362"/>
        <end position="403"/>
    </location>
</feature>
<evidence type="ECO:0000256" key="7">
    <source>
        <dbReference type="SAM" id="MobiDB-lite"/>
    </source>
</evidence>
<feature type="compositionally biased region" description="Pro residues" evidence="7">
    <location>
        <begin position="701"/>
        <end position="723"/>
    </location>
</feature>
<sequence length="1256" mass="135097">MSDSSRPVSPVGELPNISSAASGQRPFRFNYDVGRRGPASVSETTEGRGGDYFASSAAPGHAFHPSETSLALGALPTEWSSTRHGFHAISTVVNNPHKRSAPPKAHSSIPAVPPADLPRVRRKDFDSYIRTVAPEWERFEKNAEQGRQGAPQLDGPSSSAHPPPLGPDGLPSTPRTPRIPLGRPLPPLESVPDVYFNPKFNIGDPLTFNAVTGLGNLDFLDFTDPSTLAWSQPLLEQLSHHADTIEQHLVREISIRSTSFFAALSNLQDLQSESEQCLDRISNLRGLLKEVDEKGAKKGLQIVRVESKLHNVGKVREGVKMVGGIVEMTGVARSLVAAGQWGEALDVIEGLTALWERDPEEVLASAQPTPSTTKDPRGSPLPTVMESPPASPQAPLPKPKKPALSVPLSSLNAFASLPTHLRELTMEIASSLTSEVLNILRRDLEERIDSDGETAVKQNGTRMSLKDQLRPMLHSLMRTNGVLEAVAAWREDAIGVVKTVLKTRIPLFDLDDDDPQGLEKAQGLREMAHPSFMDMARLMYKSFLNCVEGLQAQTAIILEVLEDLRPSNSPVDISAVREALGDILSSAGELANAKASRVVNARSEQHTVLELPHFYTFFNVSWDFVVKSEVICKRMIVALRGVLVSQAKSFLQAFHQSRITQSAKLVEDEQWNPAEVLPPVQRMINLLIDASIHDPRELLLEPPPAPPSRSTSPIPPNSPPPVVSPALTNGGGVYPSSPLPSPAPNRLSVNGSSPPQARRASSNPGKHLKIEDRSYFAVAATLEVLLLLMDYLKVIINLPMLTTDSISRVIELLKAFNSRTCQVVLGAGAMRSAGLKNITAKHLALASQSLSIMISLIPYVRETYRRHLNQKQAVMLIEFDKLKRDYQEHQNEIHAKLIAIMGDRLTVHIRTLQGIKWDVAPQHEGVNDYMEMLVKETVTLHKVLSRYLPPSVVEYVMSQVFAAINHRLSEEYTKIDLPSLEAKERLQADAKFLLQKLTGLKNVGAPTAMLEIVVSEKRVALGNPPPSATHPTSPTPLASPTPQTPATATAATPSAATSRFKAMLGRATSVKKQTIPAPAPAAVPALPSVPDFEKALPLPSPVPTPALTVSPSPPAIDPAAALVVSPPPPPVPSEVQTSGTALDATVPEELKGSVNGTADVPVDAPAVESEPQVQQKLASPDKVEEGPEATTDGPGPAAAVQILKSPDLDLDLDGPPPPTPPKSEDESGEGVGALSSPSSATAQPNGDASESNVESS</sequence>
<feature type="domain" description="Vacuolar protein sorting-associated protein 54 C-terminal" evidence="8">
    <location>
        <begin position="773"/>
        <end position="904"/>
    </location>
</feature>
<dbReference type="PANTHER" id="PTHR12965:SF0">
    <property type="entry name" value="VACUOLAR PROTEIN SORTING-ASSOCIATED PROTEIN 54"/>
    <property type="match status" value="1"/>
</dbReference>
<comment type="subcellular location">
    <subcellularLocation>
        <location evidence="1">Golgi apparatus</location>
        <location evidence="1">trans-Golgi network</location>
    </subcellularLocation>
</comment>
<dbReference type="GO" id="GO:0006896">
    <property type="term" value="P:Golgi to vacuole transport"/>
    <property type="evidence" value="ECO:0007669"/>
    <property type="project" value="TreeGrafter"/>
</dbReference>
<evidence type="ECO:0000256" key="1">
    <source>
        <dbReference type="ARBA" id="ARBA00004601"/>
    </source>
</evidence>
<evidence type="ECO:0000259" key="8">
    <source>
        <dbReference type="Pfam" id="PF07928"/>
    </source>
</evidence>
<feature type="region of interest" description="Disordered" evidence="7">
    <location>
        <begin position="142"/>
        <end position="184"/>
    </location>
</feature>
<evidence type="ECO:0000256" key="2">
    <source>
        <dbReference type="ARBA" id="ARBA00009150"/>
    </source>
</evidence>
<dbReference type="STRING" id="92696.A0A4R0R7Q2"/>
<feature type="region of interest" description="Disordered" evidence="7">
    <location>
        <begin position="698"/>
        <end position="765"/>
    </location>
</feature>
<dbReference type="GO" id="GO:0042147">
    <property type="term" value="P:retrograde transport, endosome to Golgi"/>
    <property type="evidence" value="ECO:0007669"/>
    <property type="project" value="InterPro"/>
</dbReference>
<dbReference type="InterPro" id="IPR012501">
    <property type="entry name" value="Vps54_C"/>
</dbReference>
<organism evidence="9 10">
    <name type="scientific">Steccherinum ochraceum</name>
    <dbReference type="NCBI Taxonomy" id="92696"/>
    <lineage>
        <taxon>Eukaryota</taxon>
        <taxon>Fungi</taxon>
        <taxon>Dikarya</taxon>
        <taxon>Basidiomycota</taxon>
        <taxon>Agaricomycotina</taxon>
        <taxon>Agaricomycetes</taxon>
        <taxon>Polyporales</taxon>
        <taxon>Steccherinaceae</taxon>
        <taxon>Steccherinum</taxon>
    </lineage>
</organism>
<dbReference type="InterPro" id="IPR039745">
    <property type="entry name" value="Vps54"/>
</dbReference>
<protein>
    <recommendedName>
        <fullName evidence="8">Vacuolar protein sorting-associated protein 54 C-terminal domain-containing protein</fullName>
    </recommendedName>
</protein>
<dbReference type="GO" id="GO:0015031">
    <property type="term" value="P:protein transport"/>
    <property type="evidence" value="ECO:0007669"/>
    <property type="project" value="UniProtKB-KW"/>
</dbReference>
<feature type="compositionally biased region" description="Polar residues" evidence="7">
    <location>
        <begin position="747"/>
        <end position="764"/>
    </location>
</feature>
<dbReference type="EMBL" id="RWJN01000290">
    <property type="protein sequence ID" value="TCD63552.1"/>
    <property type="molecule type" value="Genomic_DNA"/>
</dbReference>
<evidence type="ECO:0000256" key="5">
    <source>
        <dbReference type="ARBA" id="ARBA00023034"/>
    </source>
</evidence>
<feature type="region of interest" description="Disordered" evidence="7">
    <location>
        <begin position="1125"/>
        <end position="1256"/>
    </location>
</feature>
<dbReference type="Proteomes" id="UP000292702">
    <property type="component" value="Unassembled WGS sequence"/>
</dbReference>
<keyword evidence="4" id="KW-0653">Protein transport</keyword>
<dbReference type="AlphaFoldDB" id="A0A4R0R7Q2"/>
<evidence type="ECO:0000256" key="6">
    <source>
        <dbReference type="ARBA" id="ARBA00023054"/>
    </source>
</evidence>
<proteinExistence type="inferred from homology"/>
<gene>
    <name evidence="9" type="ORF">EIP91_005298</name>
</gene>
<feature type="region of interest" description="Disordered" evidence="7">
    <location>
        <begin position="96"/>
        <end position="117"/>
    </location>
</feature>
<comment type="caution">
    <text evidence="9">The sequence shown here is derived from an EMBL/GenBank/DDBJ whole genome shotgun (WGS) entry which is preliminary data.</text>
</comment>
<evidence type="ECO:0000256" key="3">
    <source>
        <dbReference type="ARBA" id="ARBA00022448"/>
    </source>
</evidence>
<feature type="region of interest" description="Disordered" evidence="7">
    <location>
        <begin position="1021"/>
        <end position="1055"/>
    </location>
</feature>
<feature type="compositionally biased region" description="Polar residues" evidence="7">
    <location>
        <begin position="1235"/>
        <end position="1256"/>
    </location>
</feature>